<evidence type="ECO:0000313" key="2">
    <source>
        <dbReference type="Proteomes" id="UP001295794"/>
    </source>
</evidence>
<comment type="caution">
    <text evidence="1">The sequence shown here is derived from an EMBL/GenBank/DDBJ whole genome shotgun (WGS) entry which is preliminary data.</text>
</comment>
<reference evidence="1" key="1">
    <citation type="submission" date="2023-11" db="EMBL/GenBank/DDBJ databases">
        <authorList>
            <person name="De Vega J J."/>
            <person name="De Vega J J."/>
        </authorList>
    </citation>
    <scope>NUCLEOTIDE SEQUENCE</scope>
</reference>
<sequence length="308" mass="35664">MCSLTSTRSKTECGYLSKDYAIYSCSHPATPTVKRWSSSAAYTEVMPLIVSAPPKMLRYFFHNGYRDIIQISLELPPTHTRFSRNMVDVVTTYEVSVEIPRTYPGQMLPTTDRREVLFKELEDFPERELTTAAECSNGLFFIRPVKLIFEVMVRTDPMIILPGHYRKSFAWTFYREQDGQRRARNWSVSTTATLIDDSPVPLAPKVSCSHDGLRKRAKKIGRAARKLGPGSSATRSLKQKILRRIPCTEEWRWNREFAVKTGYHKPLPQNPRLTYQQALRLKRLEEPDYVPLSQRIARNHPLYIALYD</sequence>
<dbReference type="AlphaFoldDB" id="A0AAD2HZX0"/>
<evidence type="ECO:0000313" key="1">
    <source>
        <dbReference type="EMBL" id="CAK5283322.1"/>
    </source>
</evidence>
<keyword evidence="2" id="KW-1185">Reference proteome</keyword>
<gene>
    <name evidence="1" type="ORF">MYCIT1_LOCUS35777</name>
</gene>
<accession>A0AAD2HZX0</accession>
<proteinExistence type="predicted"/>
<dbReference type="Proteomes" id="UP001295794">
    <property type="component" value="Unassembled WGS sequence"/>
</dbReference>
<name>A0AAD2HZX0_9AGAR</name>
<protein>
    <submittedName>
        <fullName evidence="1">Uncharacterized protein</fullName>
    </submittedName>
</protein>
<organism evidence="1 2">
    <name type="scientific">Mycena citricolor</name>
    <dbReference type="NCBI Taxonomy" id="2018698"/>
    <lineage>
        <taxon>Eukaryota</taxon>
        <taxon>Fungi</taxon>
        <taxon>Dikarya</taxon>
        <taxon>Basidiomycota</taxon>
        <taxon>Agaricomycotina</taxon>
        <taxon>Agaricomycetes</taxon>
        <taxon>Agaricomycetidae</taxon>
        <taxon>Agaricales</taxon>
        <taxon>Marasmiineae</taxon>
        <taxon>Mycenaceae</taxon>
        <taxon>Mycena</taxon>
    </lineage>
</organism>
<dbReference type="EMBL" id="CAVNYO010000466">
    <property type="protein sequence ID" value="CAK5283322.1"/>
    <property type="molecule type" value="Genomic_DNA"/>
</dbReference>